<evidence type="ECO:0000256" key="3">
    <source>
        <dbReference type="ARBA" id="ARBA00023136"/>
    </source>
</evidence>
<comment type="subcellular location">
    <subcellularLocation>
        <location evidence="1">Membrane</location>
    </subcellularLocation>
</comment>
<dbReference type="Pfam" id="PF07686">
    <property type="entry name" value="V-set"/>
    <property type="match status" value="1"/>
</dbReference>
<dbReference type="STRING" id="28377.ENSACAP00000022650"/>
<evidence type="ECO:0000313" key="7">
    <source>
        <dbReference type="Ensembl" id="ENSACAP00000022650.1"/>
    </source>
</evidence>
<dbReference type="HOGENOM" id="CLU_051023_3_0_1"/>
<dbReference type="InterPro" id="IPR003599">
    <property type="entry name" value="Ig_sub"/>
</dbReference>
<keyword evidence="3 4" id="KW-0472">Membrane</keyword>
<name>R4GBH2_ANOCA</name>
<reference evidence="7" key="3">
    <citation type="submission" date="2025-09" db="UniProtKB">
        <authorList>
            <consortium name="Ensembl"/>
        </authorList>
    </citation>
    <scope>IDENTIFICATION</scope>
</reference>
<dbReference type="GO" id="GO:0007165">
    <property type="term" value="P:signal transduction"/>
    <property type="evidence" value="ECO:0000318"/>
    <property type="project" value="GO_Central"/>
</dbReference>
<feature type="chain" id="PRO_5004365609" evidence="5">
    <location>
        <begin position="18"/>
        <end position="206"/>
    </location>
</feature>
<dbReference type="InterPro" id="IPR050671">
    <property type="entry name" value="CD300_family_receptors"/>
</dbReference>
<dbReference type="Proteomes" id="UP000001646">
    <property type="component" value="Chromosome 2"/>
</dbReference>
<feature type="signal peptide" evidence="5">
    <location>
        <begin position="1"/>
        <end position="17"/>
    </location>
</feature>
<dbReference type="FunCoup" id="R4GBH2">
    <property type="interactions" value="1"/>
</dbReference>
<feature type="transmembrane region" description="Helical" evidence="4">
    <location>
        <begin position="162"/>
        <end position="187"/>
    </location>
</feature>
<reference evidence="7 8" key="1">
    <citation type="submission" date="2009-12" db="EMBL/GenBank/DDBJ databases">
        <title>The Genome Sequence of Anolis carolinensis (Green Anole Lizard).</title>
        <authorList>
            <consortium name="The Genome Sequencing Platform"/>
            <person name="Di Palma F."/>
            <person name="Alfoldi J."/>
            <person name="Heiman D."/>
            <person name="Young S."/>
            <person name="Grabherr M."/>
            <person name="Johnson J."/>
            <person name="Lander E.S."/>
            <person name="Lindblad-Toh K."/>
        </authorList>
    </citation>
    <scope>NUCLEOTIDE SEQUENCE [LARGE SCALE GENOMIC DNA]</scope>
    <source>
        <strain evidence="7 8">JBL SC #1</strain>
    </source>
</reference>
<keyword evidence="4" id="KW-1133">Transmembrane helix</keyword>
<dbReference type="Ensembl" id="ENSACAT00000030067.2">
    <property type="protein sequence ID" value="ENSACAP00000022650.1"/>
    <property type="gene ID" value="ENSACAG00000028593.2"/>
</dbReference>
<dbReference type="OrthoDB" id="8920197at2759"/>
<keyword evidence="8" id="KW-1185">Reference proteome</keyword>
<dbReference type="PANTHER" id="PTHR11860:SF87">
    <property type="entry name" value="CMRF35-LIKE MOLECULE 8"/>
    <property type="match status" value="1"/>
</dbReference>
<dbReference type="eggNOG" id="ENOG502S8BD">
    <property type="taxonomic scope" value="Eukaryota"/>
</dbReference>
<dbReference type="GeneTree" id="ENSGT00940000159622"/>
<dbReference type="Gene3D" id="2.60.40.10">
    <property type="entry name" value="Immunoglobulins"/>
    <property type="match status" value="1"/>
</dbReference>
<organism evidence="7 8">
    <name type="scientific">Anolis carolinensis</name>
    <name type="common">Green anole</name>
    <name type="synonym">American chameleon</name>
    <dbReference type="NCBI Taxonomy" id="28377"/>
    <lineage>
        <taxon>Eukaryota</taxon>
        <taxon>Metazoa</taxon>
        <taxon>Chordata</taxon>
        <taxon>Craniata</taxon>
        <taxon>Vertebrata</taxon>
        <taxon>Euteleostomi</taxon>
        <taxon>Lepidosauria</taxon>
        <taxon>Squamata</taxon>
        <taxon>Bifurcata</taxon>
        <taxon>Unidentata</taxon>
        <taxon>Episquamata</taxon>
        <taxon>Toxicofera</taxon>
        <taxon>Iguania</taxon>
        <taxon>Dactyloidae</taxon>
        <taxon>Anolis</taxon>
    </lineage>
</organism>
<dbReference type="GO" id="GO:0004888">
    <property type="term" value="F:transmembrane signaling receptor activity"/>
    <property type="evidence" value="ECO:0000318"/>
    <property type="project" value="GO_Central"/>
</dbReference>
<evidence type="ECO:0000256" key="4">
    <source>
        <dbReference type="SAM" id="Phobius"/>
    </source>
</evidence>
<dbReference type="SMART" id="SM00409">
    <property type="entry name" value="IG"/>
    <property type="match status" value="1"/>
</dbReference>
<evidence type="ECO:0000313" key="8">
    <source>
        <dbReference type="Proteomes" id="UP000001646"/>
    </source>
</evidence>
<feature type="domain" description="Ig-like" evidence="6">
    <location>
        <begin position="29"/>
        <end position="129"/>
    </location>
</feature>
<dbReference type="PANTHER" id="PTHR11860">
    <property type="entry name" value="POLYMERIC-IMMUNOGLOBULIN RECEPTOR"/>
    <property type="match status" value="1"/>
</dbReference>
<accession>R4GBH2</accession>
<evidence type="ECO:0000256" key="5">
    <source>
        <dbReference type="SAM" id="SignalP"/>
    </source>
</evidence>
<dbReference type="InterPro" id="IPR007110">
    <property type="entry name" value="Ig-like_dom"/>
</dbReference>
<evidence type="ECO:0000256" key="1">
    <source>
        <dbReference type="ARBA" id="ARBA00004370"/>
    </source>
</evidence>
<dbReference type="KEGG" id="acs:100567382"/>
<keyword evidence="2 4" id="KW-0812">Transmembrane</keyword>
<sequence>MKVLCGLIWTLSQVCWALEGPQRVSAPHGSSISLQCKYTKEDKEYVKFWCREQSHRFCCHSHLVQTTGSEAEVKVNKTSIKDNHIFHEFRVTIENVTEVDAGTYLCGVERWNYDISHQVEIIITTASLSPFSVLVRNREQETNHSTGSTIAPESIQSSNTDFLFTVILKIPICLIMIAAVVWVNIWYKKGRCPRTKTQQNEKSNFK</sequence>
<dbReference type="InterPro" id="IPR036179">
    <property type="entry name" value="Ig-like_dom_sf"/>
</dbReference>
<dbReference type="Bgee" id="ENSACAG00000028593">
    <property type="expression patterns" value="Expressed in liver and 1 other cell type or tissue"/>
</dbReference>
<dbReference type="InterPro" id="IPR013106">
    <property type="entry name" value="Ig_V-set"/>
</dbReference>
<dbReference type="InParanoid" id="R4GBH2"/>
<dbReference type="AlphaFoldDB" id="R4GBH2"/>
<dbReference type="PROSITE" id="PS50835">
    <property type="entry name" value="IG_LIKE"/>
    <property type="match status" value="1"/>
</dbReference>
<dbReference type="InterPro" id="IPR013783">
    <property type="entry name" value="Ig-like_fold"/>
</dbReference>
<protein>
    <submittedName>
        <fullName evidence="7">CD300c molecule</fullName>
    </submittedName>
</protein>
<reference evidence="7" key="2">
    <citation type="submission" date="2025-08" db="UniProtKB">
        <authorList>
            <consortium name="Ensembl"/>
        </authorList>
    </citation>
    <scope>IDENTIFICATION</scope>
</reference>
<evidence type="ECO:0000259" key="6">
    <source>
        <dbReference type="PROSITE" id="PS50835"/>
    </source>
</evidence>
<dbReference type="GO" id="GO:0005886">
    <property type="term" value="C:plasma membrane"/>
    <property type="evidence" value="ECO:0000318"/>
    <property type="project" value="GO_Central"/>
</dbReference>
<evidence type="ECO:0000256" key="2">
    <source>
        <dbReference type="ARBA" id="ARBA00022692"/>
    </source>
</evidence>
<proteinExistence type="predicted"/>
<gene>
    <name evidence="7" type="primary">CD300C</name>
    <name evidence="7" type="synonym">LOC100567382</name>
</gene>
<dbReference type="SUPFAM" id="SSF48726">
    <property type="entry name" value="Immunoglobulin"/>
    <property type="match status" value="1"/>
</dbReference>
<keyword evidence="5" id="KW-0732">Signal</keyword>